<evidence type="ECO:0000256" key="2">
    <source>
        <dbReference type="ARBA" id="ARBA00023157"/>
    </source>
</evidence>
<dbReference type="SUPFAM" id="SSF49854">
    <property type="entry name" value="Spermadhesin, CUB domain"/>
    <property type="match status" value="1"/>
</dbReference>
<dbReference type="Pfam" id="PF00431">
    <property type="entry name" value="CUB"/>
    <property type="match status" value="1"/>
</dbReference>
<keyword evidence="2" id="KW-1015">Disulfide bond</keyword>
<organism evidence="5 6">
    <name type="scientific">Desmophyllum pertusum</name>
    <dbReference type="NCBI Taxonomy" id="174260"/>
    <lineage>
        <taxon>Eukaryota</taxon>
        <taxon>Metazoa</taxon>
        <taxon>Cnidaria</taxon>
        <taxon>Anthozoa</taxon>
        <taxon>Hexacorallia</taxon>
        <taxon>Scleractinia</taxon>
        <taxon>Caryophylliina</taxon>
        <taxon>Caryophylliidae</taxon>
        <taxon>Desmophyllum</taxon>
    </lineage>
</organism>
<gene>
    <name evidence="5" type="ORF">OS493_003761</name>
</gene>
<keyword evidence="6" id="KW-1185">Reference proteome</keyword>
<dbReference type="PROSITE" id="PS01180">
    <property type="entry name" value="CUB"/>
    <property type="match status" value="1"/>
</dbReference>
<sequence>MKLTVLSMSIQSCGKMGTPDFCSCDYLEIRDGSSSSDRLLATYCGTKLPNVLYSSGRHLWVRFKSDAEVVDSGFVASFSSETIRKGFSCPADWKYPFKCPQELNIDSNKTGACCYDNGPNCCEPGGKRCSDKGSSERDYCPRPEDNKKLKYCCMKKEQPACCESSGVYHKAGFVLLLGVITHVFCVLDKWYNGT</sequence>
<dbReference type="InterPro" id="IPR035914">
    <property type="entry name" value="Sperma_CUB_dom_sf"/>
</dbReference>
<dbReference type="SMART" id="SM00042">
    <property type="entry name" value="CUB"/>
    <property type="match status" value="1"/>
</dbReference>
<dbReference type="EMBL" id="MU825397">
    <property type="protein sequence ID" value="KAJ7394085.1"/>
    <property type="molecule type" value="Genomic_DNA"/>
</dbReference>
<dbReference type="AlphaFoldDB" id="A0A9X0A6U6"/>
<name>A0A9X0A6U6_9CNID</name>
<evidence type="ECO:0000313" key="6">
    <source>
        <dbReference type="Proteomes" id="UP001163046"/>
    </source>
</evidence>
<evidence type="ECO:0000256" key="3">
    <source>
        <dbReference type="PROSITE-ProRule" id="PRU00059"/>
    </source>
</evidence>
<protein>
    <recommendedName>
        <fullName evidence="4">CUB domain-containing protein</fullName>
    </recommendedName>
</protein>
<comment type="caution">
    <text evidence="3">Lacks conserved residue(s) required for the propagation of feature annotation.</text>
</comment>
<dbReference type="PANTHER" id="PTHR24251">
    <property type="entry name" value="OVOCHYMASE-RELATED"/>
    <property type="match status" value="1"/>
</dbReference>
<evidence type="ECO:0000313" key="5">
    <source>
        <dbReference type="EMBL" id="KAJ7394085.1"/>
    </source>
</evidence>
<comment type="caution">
    <text evidence="5">The sequence shown here is derived from an EMBL/GenBank/DDBJ whole genome shotgun (WGS) entry which is preliminary data.</text>
</comment>
<dbReference type="InterPro" id="IPR000859">
    <property type="entry name" value="CUB_dom"/>
</dbReference>
<keyword evidence="1" id="KW-0677">Repeat</keyword>
<feature type="domain" description="CUB" evidence="4">
    <location>
        <begin position="1"/>
        <end position="81"/>
    </location>
</feature>
<reference evidence="5" key="1">
    <citation type="submission" date="2023-01" db="EMBL/GenBank/DDBJ databases">
        <title>Genome assembly of the deep-sea coral Lophelia pertusa.</title>
        <authorList>
            <person name="Herrera S."/>
            <person name="Cordes E."/>
        </authorList>
    </citation>
    <scope>NUCLEOTIDE SEQUENCE</scope>
    <source>
        <strain evidence="5">USNM1676648</strain>
        <tissue evidence="5">Polyp</tissue>
    </source>
</reference>
<evidence type="ECO:0000259" key="4">
    <source>
        <dbReference type="PROSITE" id="PS01180"/>
    </source>
</evidence>
<dbReference type="Proteomes" id="UP001163046">
    <property type="component" value="Unassembled WGS sequence"/>
</dbReference>
<evidence type="ECO:0000256" key="1">
    <source>
        <dbReference type="ARBA" id="ARBA00022737"/>
    </source>
</evidence>
<dbReference type="OrthoDB" id="5945145at2759"/>
<dbReference type="Gene3D" id="2.60.120.290">
    <property type="entry name" value="Spermadhesin, CUB domain"/>
    <property type="match status" value="1"/>
</dbReference>
<accession>A0A9X0A6U6</accession>
<dbReference type="CDD" id="cd00041">
    <property type="entry name" value="CUB"/>
    <property type="match status" value="1"/>
</dbReference>
<proteinExistence type="predicted"/>